<sequence>MKLFVSPIDLSAVSTLYYHLPDGPVLSLKVDGIEDYIDLGLEMGHICDTSAIDGVVHFFPRGNA</sequence>
<keyword evidence="2" id="KW-1185">Reference proteome</keyword>
<dbReference type="Proteomes" id="UP000539642">
    <property type="component" value="Unassembled WGS sequence"/>
</dbReference>
<organism evidence="1 2">
    <name type="scientific">Desulfoprunum benzoelyticum</name>
    <dbReference type="NCBI Taxonomy" id="1506996"/>
    <lineage>
        <taxon>Bacteria</taxon>
        <taxon>Pseudomonadati</taxon>
        <taxon>Thermodesulfobacteriota</taxon>
        <taxon>Desulfobulbia</taxon>
        <taxon>Desulfobulbales</taxon>
        <taxon>Desulfobulbaceae</taxon>
        <taxon>Desulfoprunum</taxon>
    </lineage>
</organism>
<proteinExistence type="predicted"/>
<dbReference type="RefSeq" id="WP_183349497.1">
    <property type="nucleotide sequence ID" value="NZ_JACHEO010000005.1"/>
</dbReference>
<protein>
    <submittedName>
        <fullName evidence="1">Uncharacterized protein</fullName>
    </submittedName>
</protein>
<dbReference type="EMBL" id="JACHEO010000005">
    <property type="protein sequence ID" value="MBB5347600.1"/>
    <property type="molecule type" value="Genomic_DNA"/>
</dbReference>
<reference evidence="1 2" key="1">
    <citation type="submission" date="2020-08" db="EMBL/GenBank/DDBJ databases">
        <title>Genomic Encyclopedia of Type Strains, Phase IV (KMG-IV): sequencing the most valuable type-strain genomes for metagenomic binning, comparative biology and taxonomic classification.</title>
        <authorList>
            <person name="Goeker M."/>
        </authorList>
    </citation>
    <scope>NUCLEOTIDE SEQUENCE [LARGE SCALE GENOMIC DNA]</scope>
    <source>
        <strain evidence="1 2">DSM 28570</strain>
    </source>
</reference>
<accession>A0A840V196</accession>
<dbReference type="AlphaFoldDB" id="A0A840V196"/>
<comment type="caution">
    <text evidence="1">The sequence shown here is derived from an EMBL/GenBank/DDBJ whole genome shotgun (WGS) entry which is preliminary data.</text>
</comment>
<gene>
    <name evidence="1" type="ORF">HNQ81_001321</name>
</gene>
<name>A0A840V196_9BACT</name>
<evidence type="ECO:0000313" key="1">
    <source>
        <dbReference type="EMBL" id="MBB5347600.1"/>
    </source>
</evidence>
<evidence type="ECO:0000313" key="2">
    <source>
        <dbReference type="Proteomes" id="UP000539642"/>
    </source>
</evidence>